<proteinExistence type="predicted"/>
<dbReference type="RefSeq" id="WP_085214532.1">
    <property type="nucleotide sequence ID" value="NZ_FXAM01000001.1"/>
</dbReference>
<name>A0A1Y6D7U9_9GAMM</name>
<evidence type="ECO:0000313" key="1">
    <source>
        <dbReference type="EMBL" id="SMF95905.1"/>
    </source>
</evidence>
<protein>
    <submittedName>
        <fullName evidence="1">Uncharacterized protein</fullName>
    </submittedName>
</protein>
<gene>
    <name evidence="1" type="ORF">SAMN02949497_3282</name>
</gene>
<reference evidence="1 2" key="1">
    <citation type="submission" date="2016-12" db="EMBL/GenBank/DDBJ databases">
        <authorList>
            <person name="Song W.-J."/>
            <person name="Kurnit D.M."/>
        </authorList>
    </citation>
    <scope>NUCLEOTIDE SEQUENCE [LARGE SCALE GENOMIC DNA]</scope>
    <source>
        <strain evidence="1 2">175</strain>
    </source>
</reference>
<accession>A0A1Y6D7U9</accession>
<keyword evidence="2" id="KW-1185">Reference proteome</keyword>
<dbReference type="STRING" id="1760988.SAMN02949497_3282"/>
<dbReference type="Proteomes" id="UP000192923">
    <property type="component" value="Unassembled WGS sequence"/>
</dbReference>
<dbReference type="OrthoDB" id="8563173at2"/>
<dbReference type="AlphaFoldDB" id="A0A1Y6D7U9"/>
<evidence type="ECO:0000313" key="2">
    <source>
        <dbReference type="Proteomes" id="UP000192923"/>
    </source>
</evidence>
<dbReference type="EMBL" id="FXAM01000001">
    <property type="protein sequence ID" value="SMF95905.1"/>
    <property type="molecule type" value="Genomic_DNA"/>
</dbReference>
<sequence>MESPGWTTARPGQLPYTYENFARAKVFLFEKWRERALELRLDTPVDLSGSCKYGSLFMQAVFGGTIRGHFQHQYNFIDGRLVDLSHDAADVGRMCNPYLHEPEYFAIPELQASLARCLPRVECWTAEFLADPP</sequence>
<organism evidence="1 2">
    <name type="scientific">Methylomagnum ishizawai</name>
    <dbReference type="NCBI Taxonomy" id="1760988"/>
    <lineage>
        <taxon>Bacteria</taxon>
        <taxon>Pseudomonadati</taxon>
        <taxon>Pseudomonadota</taxon>
        <taxon>Gammaproteobacteria</taxon>
        <taxon>Methylococcales</taxon>
        <taxon>Methylococcaceae</taxon>
        <taxon>Methylomagnum</taxon>
    </lineage>
</organism>